<comment type="caution">
    <text evidence="2">The sequence shown here is derived from an EMBL/GenBank/DDBJ whole genome shotgun (WGS) entry which is preliminary data.</text>
</comment>
<dbReference type="GO" id="GO:0042393">
    <property type="term" value="F:histone binding"/>
    <property type="evidence" value="ECO:0007669"/>
    <property type="project" value="TreeGrafter"/>
</dbReference>
<dbReference type="PANTHER" id="PTHR12706">
    <property type="entry name" value="STRAWBERRY NOTCH-RELATED"/>
    <property type="match status" value="1"/>
</dbReference>
<dbReference type="AlphaFoldDB" id="A0AAV3AK49"/>
<dbReference type="Proteomes" id="UP001181693">
    <property type="component" value="Unassembled WGS sequence"/>
</dbReference>
<evidence type="ECO:0000313" key="3">
    <source>
        <dbReference type="Proteomes" id="UP001181693"/>
    </source>
</evidence>
<evidence type="ECO:0000313" key="2">
    <source>
        <dbReference type="EMBL" id="DBA23182.1"/>
    </source>
</evidence>
<dbReference type="InterPro" id="IPR057332">
    <property type="entry name" value="SBNO_a/b_dom"/>
</dbReference>
<organism evidence="2 3">
    <name type="scientific">Pyxicephalus adspersus</name>
    <name type="common">African bullfrog</name>
    <dbReference type="NCBI Taxonomy" id="30357"/>
    <lineage>
        <taxon>Eukaryota</taxon>
        <taxon>Metazoa</taxon>
        <taxon>Chordata</taxon>
        <taxon>Craniata</taxon>
        <taxon>Vertebrata</taxon>
        <taxon>Euteleostomi</taxon>
        <taxon>Amphibia</taxon>
        <taxon>Batrachia</taxon>
        <taxon>Anura</taxon>
        <taxon>Neobatrachia</taxon>
        <taxon>Ranoidea</taxon>
        <taxon>Pyxicephalidae</taxon>
        <taxon>Pyxicephalinae</taxon>
        <taxon>Pyxicephalus</taxon>
    </lineage>
</organism>
<accession>A0AAV3AK49</accession>
<protein>
    <recommendedName>
        <fullName evidence="1">SBNO alpha/beta domain-containing protein</fullName>
    </recommendedName>
</protein>
<sequence>MMDPGQDLLLAALSECGISPNDLFDGDSLDIGLLAPSPAPINQQPPSTTTFVLNQINQLPTLGNTIVMAKTSPVTTTRPTITVTKILQTSATTRPSTAAPVVQTTVTAAPTKEQIQLKDLLKNSSLNKLMKLKPPSNIAQPVATAATDLLNGAKKDITNKEVTRICLIRNNKKTAILVKEINPKKKLFLVYRPNTGKQLKLETSSDLRKKYKKVPSDDAYPHWKEQYISSADTCTHAYWRGNCKKASLGLVCEVGLRCRTYYVLCGSVLSVWTKVEGVLASVSGTNVKMQIVRLRTEDGQRIVGLIIPANCVSSLVALLSTSDQSQQIAVQQQQMWQQLHPQSISNFSTL</sequence>
<dbReference type="InterPro" id="IPR026741">
    <property type="entry name" value="SNO"/>
</dbReference>
<gene>
    <name evidence="2" type="ORF">GDO54_014120</name>
</gene>
<dbReference type="Pfam" id="PF25373">
    <property type="entry name" value="SBNO"/>
    <property type="match status" value="1"/>
</dbReference>
<evidence type="ECO:0000259" key="1">
    <source>
        <dbReference type="Pfam" id="PF25373"/>
    </source>
</evidence>
<dbReference type="GO" id="GO:0006355">
    <property type="term" value="P:regulation of DNA-templated transcription"/>
    <property type="evidence" value="ECO:0007669"/>
    <property type="project" value="InterPro"/>
</dbReference>
<feature type="domain" description="SBNO alpha/beta" evidence="1">
    <location>
        <begin position="168"/>
        <end position="257"/>
    </location>
</feature>
<proteinExistence type="predicted"/>
<dbReference type="GO" id="GO:0005634">
    <property type="term" value="C:nucleus"/>
    <property type="evidence" value="ECO:0007669"/>
    <property type="project" value="TreeGrafter"/>
</dbReference>
<name>A0AAV3AK49_PYXAD</name>
<dbReference type="GO" id="GO:0031490">
    <property type="term" value="F:chromatin DNA binding"/>
    <property type="evidence" value="ECO:0007669"/>
    <property type="project" value="TreeGrafter"/>
</dbReference>
<keyword evidence="3" id="KW-1185">Reference proteome</keyword>
<dbReference type="EMBL" id="DYDO01000006">
    <property type="protein sequence ID" value="DBA23182.1"/>
    <property type="molecule type" value="Genomic_DNA"/>
</dbReference>
<dbReference type="PANTHER" id="PTHR12706:SF8">
    <property type="entry name" value="PROTEIN STRAWBERRY NOTCH HOMOLOG 1"/>
    <property type="match status" value="1"/>
</dbReference>
<reference evidence="2" key="1">
    <citation type="thesis" date="2020" institute="ProQuest LLC" country="789 East Eisenhower Parkway, Ann Arbor, MI, USA">
        <title>Comparative Genomics and Chromosome Evolution.</title>
        <authorList>
            <person name="Mudd A.B."/>
        </authorList>
    </citation>
    <scope>NUCLEOTIDE SEQUENCE</scope>
    <source>
        <strain evidence="2">1538</strain>
        <tissue evidence="2">Blood</tissue>
    </source>
</reference>